<dbReference type="SMART" id="SM00470">
    <property type="entry name" value="ParB"/>
    <property type="match status" value="1"/>
</dbReference>
<dbReference type="InterPro" id="IPR041468">
    <property type="entry name" value="HTH_ParB/Spo0J"/>
</dbReference>
<keyword evidence="3" id="KW-0238">DNA-binding</keyword>
<accession>A0A4Q0AHR7</accession>
<dbReference type="InterPro" id="IPR004437">
    <property type="entry name" value="ParB/RepB/Spo0J"/>
</dbReference>
<sequence>MTQKKGQARGLGRGFESLIPTDLLDESFDTTKYIDERVSELKNVQLSKVTTDPDQPRRTFDLEALNELAESIREHGVLQPIIVTKKGSGYQIVAGERRFRASQIAGLETIPALVRSMSDQNKLEVSLIENLQRRDLNTIETATALQKLRDQFNLSNEEIGKRVNKSQSAVQNTMRLLKLPKNVRELIAEGTLTEGQARPLISWDEAFINAVVPRIIAEEWSARKVEQYVVNARNGKKQTEPQTVTQTESRHEQKIATLRSRLKTDVNIRVNNKGAGTIVIKFSDEKDLDRLQKLLGE</sequence>
<dbReference type="SUPFAM" id="SSF110849">
    <property type="entry name" value="ParB/Sulfiredoxin"/>
    <property type="match status" value="1"/>
</dbReference>
<reference evidence="5" key="1">
    <citation type="submission" date="2019-01" db="EMBL/GenBank/DDBJ databases">
        <title>Genomic signatures and co-occurrence patterns of the ultra-small Saccharimodia (Patescibacteria phylum) suggest a symbiotic lifestyle.</title>
        <authorList>
            <person name="Lemos L."/>
            <person name="Medeiros J."/>
            <person name="Andreote F."/>
            <person name="Fernandes G."/>
            <person name="Varani A."/>
            <person name="Oliveira G."/>
            <person name="Pylro V."/>
        </authorList>
    </citation>
    <scope>NUCLEOTIDE SEQUENCE [LARGE SCALE GENOMIC DNA]</scope>
    <source>
        <strain evidence="5">AMD02</strain>
    </source>
</reference>
<dbReference type="InterPro" id="IPR057240">
    <property type="entry name" value="ParB_dimer_C"/>
</dbReference>
<dbReference type="InterPro" id="IPR003115">
    <property type="entry name" value="ParB_N"/>
</dbReference>
<dbReference type="GO" id="GO:0007059">
    <property type="term" value="P:chromosome segregation"/>
    <property type="evidence" value="ECO:0007669"/>
    <property type="project" value="UniProtKB-KW"/>
</dbReference>
<keyword evidence="6" id="KW-1185">Reference proteome</keyword>
<feature type="domain" description="ParB-like N-terminal" evidence="4">
    <location>
        <begin position="42"/>
        <end position="131"/>
    </location>
</feature>
<dbReference type="GO" id="GO:0003677">
    <property type="term" value="F:DNA binding"/>
    <property type="evidence" value="ECO:0007669"/>
    <property type="project" value="UniProtKB-KW"/>
</dbReference>
<comment type="caution">
    <text evidence="5">The sequence shown here is derived from an EMBL/GenBank/DDBJ whole genome shotgun (WGS) entry which is preliminary data.</text>
</comment>
<evidence type="ECO:0000256" key="1">
    <source>
        <dbReference type="ARBA" id="ARBA00006295"/>
    </source>
</evidence>
<evidence type="ECO:0000256" key="2">
    <source>
        <dbReference type="ARBA" id="ARBA00022829"/>
    </source>
</evidence>
<dbReference type="Gene3D" id="3.90.1530.30">
    <property type="match status" value="1"/>
</dbReference>
<dbReference type="NCBIfam" id="TIGR00180">
    <property type="entry name" value="parB_part"/>
    <property type="match status" value="1"/>
</dbReference>
<dbReference type="PANTHER" id="PTHR33375:SF1">
    <property type="entry name" value="CHROMOSOME-PARTITIONING PROTEIN PARB-RELATED"/>
    <property type="match status" value="1"/>
</dbReference>
<gene>
    <name evidence="5" type="ORF">EOT05_02310</name>
</gene>
<protein>
    <submittedName>
        <fullName evidence="5">ParB/RepB/Spo0J family partition protein</fullName>
    </submittedName>
</protein>
<comment type="similarity">
    <text evidence="1">Belongs to the ParB family.</text>
</comment>
<dbReference type="Proteomes" id="UP000289257">
    <property type="component" value="Unassembled WGS sequence"/>
</dbReference>
<proteinExistence type="inferred from homology"/>
<name>A0A4Q0AHR7_9BACT</name>
<dbReference type="PANTHER" id="PTHR33375">
    <property type="entry name" value="CHROMOSOME-PARTITIONING PROTEIN PARB-RELATED"/>
    <property type="match status" value="1"/>
</dbReference>
<dbReference type="GO" id="GO:0005694">
    <property type="term" value="C:chromosome"/>
    <property type="evidence" value="ECO:0007669"/>
    <property type="project" value="TreeGrafter"/>
</dbReference>
<dbReference type="Gene3D" id="1.10.10.2830">
    <property type="match status" value="1"/>
</dbReference>
<organism evidence="5 6">
    <name type="scientific">Candidatus Microsaccharimonas sossegonensis</name>
    <dbReference type="NCBI Taxonomy" id="2506948"/>
    <lineage>
        <taxon>Bacteria</taxon>
        <taxon>Candidatus Saccharimonadota</taxon>
        <taxon>Candidatus Saccharimonadia</taxon>
        <taxon>Candidatus Saccharimonadales</taxon>
        <taxon>Candidatus Saccharimonadaceae</taxon>
        <taxon>Candidatus Microsaccharimonas</taxon>
    </lineage>
</organism>
<dbReference type="CDD" id="cd16393">
    <property type="entry name" value="SPO0J_N"/>
    <property type="match status" value="1"/>
</dbReference>
<dbReference type="Pfam" id="PF23552">
    <property type="entry name" value="ParB_C"/>
    <property type="match status" value="1"/>
</dbReference>
<evidence type="ECO:0000259" key="4">
    <source>
        <dbReference type="SMART" id="SM00470"/>
    </source>
</evidence>
<dbReference type="InterPro" id="IPR050336">
    <property type="entry name" value="Chromosome_partition/occlusion"/>
</dbReference>
<evidence type="ECO:0000313" key="6">
    <source>
        <dbReference type="Proteomes" id="UP000289257"/>
    </source>
</evidence>
<evidence type="ECO:0000313" key="5">
    <source>
        <dbReference type="EMBL" id="RWZ78560.1"/>
    </source>
</evidence>
<dbReference type="Pfam" id="PF02195">
    <property type="entry name" value="ParB_N"/>
    <property type="match status" value="1"/>
</dbReference>
<dbReference type="Pfam" id="PF17762">
    <property type="entry name" value="HTH_ParB"/>
    <property type="match status" value="1"/>
</dbReference>
<dbReference type="EMBL" id="SCKX01000001">
    <property type="protein sequence ID" value="RWZ78560.1"/>
    <property type="molecule type" value="Genomic_DNA"/>
</dbReference>
<dbReference type="FunFam" id="1.10.10.2830:FF:000001">
    <property type="entry name" value="Chromosome partitioning protein ParB"/>
    <property type="match status" value="1"/>
</dbReference>
<dbReference type="InterPro" id="IPR036086">
    <property type="entry name" value="ParB/Sulfiredoxin_sf"/>
</dbReference>
<evidence type="ECO:0000256" key="3">
    <source>
        <dbReference type="ARBA" id="ARBA00023125"/>
    </source>
</evidence>
<keyword evidence="2" id="KW-0159">Chromosome partition</keyword>
<dbReference type="FunFam" id="3.90.1530.30:FF:000001">
    <property type="entry name" value="Chromosome partitioning protein ParB"/>
    <property type="match status" value="1"/>
</dbReference>
<dbReference type="AlphaFoldDB" id="A0A4Q0AHR7"/>